<keyword evidence="4 5" id="KW-0067">ATP-binding</keyword>
<keyword evidence="3" id="KW-0418">Kinase</keyword>
<evidence type="ECO:0000256" key="5">
    <source>
        <dbReference type="PROSITE-ProRule" id="PRU10141"/>
    </source>
</evidence>
<dbReference type="InterPro" id="IPR011009">
    <property type="entry name" value="Kinase-like_dom_sf"/>
</dbReference>
<evidence type="ECO:0000256" key="4">
    <source>
        <dbReference type="ARBA" id="ARBA00022840"/>
    </source>
</evidence>
<dbReference type="Gene3D" id="3.30.200.20">
    <property type="entry name" value="Phosphorylase Kinase, domain 1"/>
    <property type="match status" value="1"/>
</dbReference>
<feature type="region of interest" description="Disordered" evidence="7">
    <location>
        <begin position="54"/>
        <end position="88"/>
    </location>
</feature>
<dbReference type="PANTHER" id="PTHR43289:SF34">
    <property type="entry name" value="SERINE_THREONINE-PROTEIN KINASE YBDM-RELATED"/>
    <property type="match status" value="1"/>
</dbReference>
<dbReference type="InterPro" id="IPR019734">
    <property type="entry name" value="TPR_rpt"/>
</dbReference>
<dbReference type="SUPFAM" id="SSF56112">
    <property type="entry name" value="Protein kinase-like (PK-like)"/>
    <property type="match status" value="1"/>
</dbReference>
<dbReference type="OrthoDB" id="9801841at2"/>
<dbReference type="EMBL" id="QUZK01000022">
    <property type="protein sequence ID" value="RFF31178.1"/>
    <property type="molecule type" value="Genomic_DNA"/>
</dbReference>
<keyword evidence="6" id="KW-0175">Coiled coil</keyword>
<feature type="binding site" evidence="5">
    <location>
        <position position="122"/>
    </location>
    <ligand>
        <name>ATP</name>
        <dbReference type="ChEBI" id="CHEBI:30616"/>
    </ligand>
</feature>
<dbReference type="GO" id="GO:0005524">
    <property type="term" value="F:ATP binding"/>
    <property type="evidence" value="ECO:0007669"/>
    <property type="project" value="UniProtKB-UniRule"/>
</dbReference>
<evidence type="ECO:0000256" key="7">
    <source>
        <dbReference type="SAM" id="MobiDB-lite"/>
    </source>
</evidence>
<accession>A0A3E1KAG6</accession>
<dbReference type="Gene3D" id="1.25.40.10">
    <property type="entry name" value="Tetratricopeptide repeat domain"/>
    <property type="match status" value="2"/>
</dbReference>
<feature type="domain" description="Protein kinase" evidence="8">
    <location>
        <begin position="91"/>
        <end position="386"/>
    </location>
</feature>
<dbReference type="CDD" id="cd14014">
    <property type="entry name" value="STKc_PknB_like"/>
    <property type="match status" value="1"/>
</dbReference>
<dbReference type="InterPro" id="IPR008271">
    <property type="entry name" value="Ser/Thr_kinase_AS"/>
</dbReference>
<keyword evidence="2 5" id="KW-0547">Nucleotide-binding</keyword>
<evidence type="ECO:0000256" key="3">
    <source>
        <dbReference type="ARBA" id="ARBA00022777"/>
    </source>
</evidence>
<feature type="compositionally biased region" description="Basic and acidic residues" evidence="7">
    <location>
        <begin position="66"/>
        <end position="75"/>
    </location>
</feature>
<dbReference type="GO" id="GO:0004674">
    <property type="term" value="F:protein serine/threonine kinase activity"/>
    <property type="evidence" value="ECO:0007669"/>
    <property type="project" value="TreeGrafter"/>
</dbReference>
<dbReference type="SMART" id="SM00028">
    <property type="entry name" value="TPR"/>
    <property type="match status" value="5"/>
</dbReference>
<dbReference type="PROSITE" id="PS00108">
    <property type="entry name" value="PROTEIN_KINASE_ST"/>
    <property type="match status" value="1"/>
</dbReference>
<dbReference type="SMART" id="SM00220">
    <property type="entry name" value="S_TKc"/>
    <property type="match status" value="1"/>
</dbReference>
<evidence type="ECO:0000256" key="1">
    <source>
        <dbReference type="ARBA" id="ARBA00022679"/>
    </source>
</evidence>
<evidence type="ECO:0000313" key="10">
    <source>
        <dbReference type="Proteomes" id="UP000260351"/>
    </source>
</evidence>
<dbReference type="RefSeq" id="WP_116650026.1">
    <property type="nucleotide sequence ID" value="NZ_QUZK01000022.1"/>
</dbReference>
<dbReference type="Pfam" id="PF00069">
    <property type="entry name" value="Pkinase"/>
    <property type="match status" value="1"/>
</dbReference>
<dbReference type="PROSITE" id="PS00107">
    <property type="entry name" value="PROTEIN_KINASE_ATP"/>
    <property type="match status" value="1"/>
</dbReference>
<evidence type="ECO:0000256" key="2">
    <source>
        <dbReference type="ARBA" id="ARBA00022741"/>
    </source>
</evidence>
<proteinExistence type="predicted"/>
<dbReference type="AlphaFoldDB" id="A0A3E1KAG6"/>
<evidence type="ECO:0000256" key="6">
    <source>
        <dbReference type="SAM" id="Coils"/>
    </source>
</evidence>
<keyword evidence="10" id="KW-1185">Reference proteome</keyword>
<dbReference type="InterPro" id="IPR000719">
    <property type="entry name" value="Prot_kinase_dom"/>
</dbReference>
<evidence type="ECO:0000313" key="9">
    <source>
        <dbReference type="EMBL" id="RFF31178.1"/>
    </source>
</evidence>
<protein>
    <recommendedName>
        <fullName evidence="8">Protein kinase domain-containing protein</fullName>
    </recommendedName>
</protein>
<feature type="coiled-coil region" evidence="6">
    <location>
        <begin position="568"/>
        <end position="598"/>
    </location>
</feature>
<organism evidence="9 10">
    <name type="scientific">Wenzhouxiangella sediminis</name>
    <dbReference type="NCBI Taxonomy" id="1792836"/>
    <lineage>
        <taxon>Bacteria</taxon>
        <taxon>Pseudomonadati</taxon>
        <taxon>Pseudomonadota</taxon>
        <taxon>Gammaproteobacteria</taxon>
        <taxon>Chromatiales</taxon>
        <taxon>Wenzhouxiangellaceae</taxon>
        <taxon>Wenzhouxiangella</taxon>
    </lineage>
</organism>
<dbReference type="Pfam" id="PF13424">
    <property type="entry name" value="TPR_12"/>
    <property type="match status" value="1"/>
</dbReference>
<name>A0A3E1KAG6_9GAMM</name>
<dbReference type="Proteomes" id="UP000260351">
    <property type="component" value="Unassembled WGS sequence"/>
</dbReference>
<sequence>MKISASDWATISDHFDRLADLTRDERQAELDALDLDRVHRRQLRHLLEQHDRADSLGLDTGAPERLGLDRDESGKADAPPPDWQGQRLGPWQVDEIIGRGGMSVIHRGHRADGQFEKEVAVKVLKRANLIGDGERLTEETRILARLEHPGIARLIDSGTSEQGHGYLVMELVHGRALDAHCRERELSVAAIVKLVIEAARALEYAHQRQVVHCDVKPANLLVRDNGRLCVVDFGIAAMLQRQPDAERHLYCSPAYTAPERFRRAPPDTSQDIYSLGAVLEELIAERSDRDLAAICAQATARQPEERYSSMTLLRADLESWQEKRPVAARRGGRTYVFVRWLQRHSVAASLGLLLVASLTLGIAAALWQAREARSEAARAVAARDFLIGIFESADPALMRGEDPPASELLRRGADRVRSAMADQPRLLAELLHVIGRTQLERGLIADAANSLDEALSLDAADRMSDLRISALSDRGMVAYEQGLFEDAVRFLERSRALALEHDVKGTRLARIEVRLADMLLIVQQADRSLSIAERVVSRLADAPTGPAASIRADALRVQGAALQETGRLAQAQAVLEAALELQKRLDDDEILLAKIENDLGIVHWYQEDFDAAASVFERSLQHKRAVYGDDHPQTLSTLGNLAGVNMARGDHAGAESAWRQSLESLMRVHDGPHPDIAYTWGMLAWSHYMRDDFTGGLELVERGLAHRDALPEADLAMVNWLLPLRSLILLELDRTPSLSDLQRPGEACDDLDGISSLQQRFCLARRLLETDPPANCHTSVVPAAGAATLDSLPARWRDAYRLLRQRCAGDPAPPGGHITAAKDPRWLASRLDELAGKPGRDAVTGPD</sequence>
<evidence type="ECO:0000259" key="8">
    <source>
        <dbReference type="PROSITE" id="PS50011"/>
    </source>
</evidence>
<gene>
    <name evidence="9" type="ORF">DZC52_04980</name>
</gene>
<dbReference type="SUPFAM" id="SSF48452">
    <property type="entry name" value="TPR-like"/>
    <property type="match status" value="2"/>
</dbReference>
<reference evidence="9 10" key="1">
    <citation type="submission" date="2018-08" db="EMBL/GenBank/DDBJ databases">
        <title>Wenzhouxiangella salilacus sp. nov., a novel bacterium isolated from a saline lake in Xinjiang Province, China.</title>
        <authorList>
            <person name="Han S."/>
        </authorList>
    </citation>
    <scope>NUCLEOTIDE SEQUENCE [LARGE SCALE GENOMIC DNA]</scope>
    <source>
        <strain evidence="9 10">XDB06</strain>
    </source>
</reference>
<dbReference type="InterPro" id="IPR017441">
    <property type="entry name" value="Protein_kinase_ATP_BS"/>
</dbReference>
<dbReference type="PANTHER" id="PTHR43289">
    <property type="entry name" value="MITOGEN-ACTIVATED PROTEIN KINASE KINASE KINASE 20-RELATED"/>
    <property type="match status" value="1"/>
</dbReference>
<comment type="caution">
    <text evidence="9">The sequence shown here is derived from an EMBL/GenBank/DDBJ whole genome shotgun (WGS) entry which is preliminary data.</text>
</comment>
<dbReference type="Gene3D" id="1.10.510.10">
    <property type="entry name" value="Transferase(Phosphotransferase) domain 1"/>
    <property type="match status" value="1"/>
</dbReference>
<keyword evidence="1" id="KW-0808">Transferase</keyword>
<dbReference type="PROSITE" id="PS50011">
    <property type="entry name" value="PROTEIN_KINASE_DOM"/>
    <property type="match status" value="1"/>
</dbReference>
<dbReference type="InterPro" id="IPR011990">
    <property type="entry name" value="TPR-like_helical_dom_sf"/>
</dbReference>